<dbReference type="PROSITE" id="PS00178">
    <property type="entry name" value="AA_TRNA_LIGASE_I"/>
    <property type="match status" value="1"/>
</dbReference>
<dbReference type="GO" id="GO:0006420">
    <property type="term" value="P:arginyl-tRNA aminoacylation"/>
    <property type="evidence" value="ECO:0007669"/>
    <property type="project" value="UniProtKB-UniRule"/>
</dbReference>
<dbReference type="FunFam" id="1.10.730.10:FF:000008">
    <property type="entry name" value="Arginine--tRNA ligase"/>
    <property type="match status" value="1"/>
</dbReference>
<dbReference type="SUPFAM" id="SSF52374">
    <property type="entry name" value="Nucleotidylyl transferase"/>
    <property type="match status" value="1"/>
</dbReference>
<dbReference type="GO" id="GO:0005737">
    <property type="term" value="C:cytoplasm"/>
    <property type="evidence" value="ECO:0007669"/>
    <property type="project" value="UniProtKB-SubCell"/>
</dbReference>
<feature type="short sequence motif" description="'HIGH' region" evidence="11">
    <location>
        <begin position="187"/>
        <end position="197"/>
    </location>
</feature>
<evidence type="ECO:0000256" key="13">
    <source>
        <dbReference type="SAM" id="MobiDB-lite"/>
    </source>
</evidence>
<dbReference type="PANTHER" id="PTHR11956">
    <property type="entry name" value="ARGINYL-TRNA SYNTHETASE"/>
    <property type="match status" value="1"/>
</dbReference>
<keyword evidence="8 11" id="KW-0648">Protein biosynthesis</keyword>
<feature type="region of interest" description="Disordered" evidence="13">
    <location>
        <begin position="13"/>
        <end position="56"/>
    </location>
</feature>
<dbReference type="HAMAP" id="MF_00123">
    <property type="entry name" value="Arg_tRNA_synth"/>
    <property type="match status" value="1"/>
</dbReference>
<sequence length="611" mass="65887">MLRRQTLYPLSYAGASDCDAGNPGAQRQLDDTTRSAPGTSHRGSARGNPPRYTGTVTPEELSTAVSACLQDAVTAGELSPVDGVDLPEAKVERPKNRDHGDWATTVAMQVAKKVGRSPRDVAQILSERLARVPGVKTVDIAGPGFLNITLDAAAAGELAQSVVEQGSAFGTGDALAGTTINLEFVSANPTGPIHLGGTRWAAVGDSLARVLQAQGAEVVREYYFNDHGNQIDRFARSLLARARGEAAPEDGYGGQYISDVAQEVLALHPDALESEDPQEVFRAAGVELMFAQIKSSLHEFGVDFDVFFHENSLFEGGQVETLLEQLRSSDSLYFADGAWWLRSTEHGDDKDRVVIKSDGNAAYIAGDIAYFKNKRDRGADLCIYMLGADHHGYVARLKAAAAALGDSPDAVEVLIGQMVNLVRDGEAVRMSKRAGTVVTMEDLVEVVGVDAARYSLTRYSVDSNIDIDLDVLTRRSNENPVFYVQYAHARTCAVARNAEAAGVRRTAEDGTPQFDAALLEHAREADLLAALGQYPSVVAQAASFREPHRVARHLEALAGAYHRWYDACRVTPQGDAPVELVHHTRLWLNDAVRQVLANGLDLLGVSAPERM</sequence>
<dbReference type="PANTHER" id="PTHR11956:SF5">
    <property type="entry name" value="ARGININE--TRNA LIGASE, CYTOPLASMIC"/>
    <property type="match status" value="1"/>
</dbReference>
<evidence type="ECO:0000259" key="15">
    <source>
        <dbReference type="SMART" id="SM01016"/>
    </source>
</evidence>
<evidence type="ECO:0000259" key="14">
    <source>
        <dbReference type="SMART" id="SM00836"/>
    </source>
</evidence>
<dbReference type="Pfam" id="PF05746">
    <property type="entry name" value="DALR_1"/>
    <property type="match status" value="1"/>
</dbReference>
<comment type="caution">
    <text evidence="16">The sequence shown here is derived from an EMBL/GenBank/DDBJ whole genome shotgun (WGS) entry which is preliminary data.</text>
</comment>
<dbReference type="PRINTS" id="PR01038">
    <property type="entry name" value="TRNASYNTHARG"/>
</dbReference>
<gene>
    <name evidence="11" type="primary">argS</name>
    <name evidence="16" type="ORF">C1C97_003270</name>
</gene>
<comment type="subunit">
    <text evidence="3 11">Monomer.</text>
</comment>
<evidence type="ECO:0000313" key="17">
    <source>
        <dbReference type="Proteomes" id="UP000249516"/>
    </source>
</evidence>
<comment type="catalytic activity">
    <reaction evidence="10 11">
        <text>tRNA(Arg) + L-arginine + ATP = L-arginyl-tRNA(Arg) + AMP + diphosphate</text>
        <dbReference type="Rhea" id="RHEA:20301"/>
        <dbReference type="Rhea" id="RHEA-COMP:9658"/>
        <dbReference type="Rhea" id="RHEA-COMP:9673"/>
        <dbReference type="ChEBI" id="CHEBI:30616"/>
        <dbReference type="ChEBI" id="CHEBI:32682"/>
        <dbReference type="ChEBI" id="CHEBI:33019"/>
        <dbReference type="ChEBI" id="CHEBI:78442"/>
        <dbReference type="ChEBI" id="CHEBI:78513"/>
        <dbReference type="ChEBI" id="CHEBI:456215"/>
        <dbReference type="EC" id="6.1.1.19"/>
    </reaction>
</comment>
<evidence type="ECO:0000256" key="5">
    <source>
        <dbReference type="ARBA" id="ARBA00022598"/>
    </source>
</evidence>
<dbReference type="InterPro" id="IPR005148">
    <property type="entry name" value="Arg-tRNA-synth_N"/>
</dbReference>
<dbReference type="NCBIfam" id="TIGR00456">
    <property type="entry name" value="argS"/>
    <property type="match status" value="1"/>
</dbReference>
<evidence type="ECO:0000256" key="12">
    <source>
        <dbReference type="RuleBase" id="RU363038"/>
    </source>
</evidence>
<dbReference type="GO" id="GO:0004814">
    <property type="term" value="F:arginine-tRNA ligase activity"/>
    <property type="evidence" value="ECO:0007669"/>
    <property type="project" value="UniProtKB-UniRule"/>
</dbReference>
<dbReference type="InterPro" id="IPR035684">
    <property type="entry name" value="ArgRS_core"/>
</dbReference>
<dbReference type="Pfam" id="PF00750">
    <property type="entry name" value="tRNA-synt_1d"/>
    <property type="match status" value="1"/>
</dbReference>
<organism evidence="16 17">
    <name type="scientific">Kocuria tytonis</name>
    <dbReference type="NCBI Taxonomy" id="2054280"/>
    <lineage>
        <taxon>Bacteria</taxon>
        <taxon>Bacillati</taxon>
        <taxon>Actinomycetota</taxon>
        <taxon>Actinomycetes</taxon>
        <taxon>Micrococcales</taxon>
        <taxon>Micrococcaceae</taxon>
        <taxon>Kocuria</taxon>
    </lineage>
</organism>
<keyword evidence="6 11" id="KW-0547">Nucleotide-binding</keyword>
<dbReference type="Proteomes" id="UP000249516">
    <property type="component" value="Unassembled WGS sequence"/>
</dbReference>
<dbReference type="InterPro" id="IPR014729">
    <property type="entry name" value="Rossmann-like_a/b/a_fold"/>
</dbReference>
<dbReference type="EC" id="6.1.1.19" evidence="11"/>
<evidence type="ECO:0000256" key="4">
    <source>
        <dbReference type="ARBA" id="ARBA00022490"/>
    </source>
</evidence>
<feature type="domain" description="Arginyl tRNA synthetase N-terminal" evidence="15">
    <location>
        <begin position="59"/>
        <end position="150"/>
    </location>
</feature>
<dbReference type="InterPro" id="IPR009080">
    <property type="entry name" value="tRNAsynth_Ia_anticodon-bd"/>
</dbReference>
<evidence type="ECO:0000256" key="2">
    <source>
        <dbReference type="ARBA" id="ARBA00005594"/>
    </source>
</evidence>
<keyword evidence="9 11" id="KW-0030">Aminoacyl-tRNA synthetase</keyword>
<dbReference type="Gene3D" id="1.10.730.10">
    <property type="entry name" value="Isoleucyl-tRNA Synthetase, Domain 1"/>
    <property type="match status" value="1"/>
</dbReference>
<dbReference type="Gene3D" id="3.40.50.620">
    <property type="entry name" value="HUPs"/>
    <property type="match status" value="1"/>
</dbReference>
<keyword evidence="17" id="KW-1185">Reference proteome</keyword>
<dbReference type="FunFam" id="3.40.50.620:FF:000062">
    <property type="entry name" value="Arginine--tRNA ligase"/>
    <property type="match status" value="1"/>
</dbReference>
<reference evidence="16 17" key="1">
    <citation type="submission" date="2018-10" db="EMBL/GenBank/DDBJ databases">
        <title>Kocuria tytouropygialis sp. nov., isolated from the uropygial gland of an American barn owl (Tyto furcata).</title>
        <authorList>
            <person name="Braun M.S."/>
            <person name="Wang E."/>
            <person name="Zimmermann S."/>
            <person name="Wagner H."/>
            <person name="Wink M."/>
        </authorList>
    </citation>
    <scope>NUCLEOTIDE SEQUENCE [LARGE SCALE GENOMIC DNA]</scope>
    <source>
        <strain evidence="16 17">442</strain>
    </source>
</reference>
<protein>
    <recommendedName>
        <fullName evidence="11">Arginine--tRNA ligase</fullName>
        <ecNumber evidence="11">6.1.1.19</ecNumber>
    </recommendedName>
    <alternativeName>
        <fullName evidence="11">Arginyl-tRNA synthetase</fullName>
        <shortName evidence="11">ArgRS</shortName>
    </alternativeName>
</protein>
<keyword evidence="7 11" id="KW-0067">ATP-binding</keyword>
<dbReference type="SUPFAM" id="SSF47323">
    <property type="entry name" value="Anticodon-binding domain of a subclass of class I aminoacyl-tRNA synthetases"/>
    <property type="match status" value="1"/>
</dbReference>
<name>A0A495AA95_9MICC</name>
<evidence type="ECO:0000256" key="9">
    <source>
        <dbReference type="ARBA" id="ARBA00023146"/>
    </source>
</evidence>
<evidence type="ECO:0000256" key="11">
    <source>
        <dbReference type="HAMAP-Rule" id="MF_00123"/>
    </source>
</evidence>
<keyword evidence="4 11" id="KW-0963">Cytoplasm</keyword>
<dbReference type="CDD" id="cd00671">
    <property type="entry name" value="ArgRS_core"/>
    <property type="match status" value="1"/>
</dbReference>
<evidence type="ECO:0000256" key="8">
    <source>
        <dbReference type="ARBA" id="ARBA00022917"/>
    </source>
</evidence>
<evidence type="ECO:0000256" key="7">
    <source>
        <dbReference type="ARBA" id="ARBA00022840"/>
    </source>
</evidence>
<evidence type="ECO:0000256" key="1">
    <source>
        <dbReference type="ARBA" id="ARBA00004496"/>
    </source>
</evidence>
<dbReference type="InterPro" id="IPR001278">
    <property type="entry name" value="Arg-tRNA-ligase"/>
</dbReference>
<dbReference type="Pfam" id="PF03485">
    <property type="entry name" value="Arg_tRNA_synt_N"/>
    <property type="match status" value="1"/>
</dbReference>
<evidence type="ECO:0000256" key="10">
    <source>
        <dbReference type="ARBA" id="ARBA00049339"/>
    </source>
</evidence>
<dbReference type="AlphaFoldDB" id="A0A495AA95"/>
<dbReference type="SMART" id="SM00836">
    <property type="entry name" value="DALR_1"/>
    <property type="match status" value="1"/>
</dbReference>
<dbReference type="SUPFAM" id="SSF55190">
    <property type="entry name" value="Arginyl-tRNA synthetase (ArgRS), N-terminal 'additional' domain"/>
    <property type="match status" value="1"/>
</dbReference>
<dbReference type="SMART" id="SM01016">
    <property type="entry name" value="Arg_tRNA_synt_N"/>
    <property type="match status" value="1"/>
</dbReference>
<dbReference type="InterPro" id="IPR036695">
    <property type="entry name" value="Arg-tRNA-synth_N_sf"/>
</dbReference>
<feature type="domain" description="DALR anticodon binding" evidence="14">
    <location>
        <begin position="484"/>
        <end position="611"/>
    </location>
</feature>
<comment type="similarity">
    <text evidence="2 11 12">Belongs to the class-I aminoacyl-tRNA synthetase family.</text>
</comment>
<proteinExistence type="inferred from homology"/>
<keyword evidence="5 11" id="KW-0436">Ligase</keyword>
<evidence type="ECO:0000256" key="3">
    <source>
        <dbReference type="ARBA" id="ARBA00011245"/>
    </source>
</evidence>
<dbReference type="InterPro" id="IPR001412">
    <property type="entry name" value="aa-tRNA-synth_I_CS"/>
</dbReference>
<dbReference type="EMBL" id="PNJG02000001">
    <property type="protein sequence ID" value="RKQ36673.1"/>
    <property type="molecule type" value="Genomic_DNA"/>
</dbReference>
<dbReference type="Gene3D" id="3.30.1360.70">
    <property type="entry name" value="Arginyl tRNA synthetase N-terminal domain"/>
    <property type="match status" value="1"/>
</dbReference>
<dbReference type="GO" id="GO:0005524">
    <property type="term" value="F:ATP binding"/>
    <property type="evidence" value="ECO:0007669"/>
    <property type="project" value="UniProtKB-UniRule"/>
</dbReference>
<evidence type="ECO:0000256" key="6">
    <source>
        <dbReference type="ARBA" id="ARBA00022741"/>
    </source>
</evidence>
<comment type="subcellular location">
    <subcellularLocation>
        <location evidence="1 11">Cytoplasm</location>
    </subcellularLocation>
</comment>
<accession>A0A495AA95</accession>
<dbReference type="InterPro" id="IPR008909">
    <property type="entry name" value="DALR_anticod-bd"/>
</dbReference>
<evidence type="ECO:0000313" key="16">
    <source>
        <dbReference type="EMBL" id="RKQ36673.1"/>
    </source>
</evidence>